<protein>
    <submittedName>
        <fullName evidence="1">Predicted protein</fullName>
    </submittedName>
</protein>
<accession>B0DHF1</accession>
<keyword evidence="2" id="KW-1185">Reference proteome</keyword>
<dbReference type="AlphaFoldDB" id="B0DHF1"/>
<name>B0DHF1_LACBS</name>
<dbReference type="OrthoDB" id="10442039at2759"/>
<reference evidence="1 2" key="1">
    <citation type="journal article" date="2008" name="Nature">
        <title>The genome of Laccaria bicolor provides insights into mycorrhizal symbiosis.</title>
        <authorList>
            <person name="Martin F."/>
            <person name="Aerts A."/>
            <person name="Ahren D."/>
            <person name="Brun A."/>
            <person name="Danchin E.G.J."/>
            <person name="Duchaussoy F."/>
            <person name="Gibon J."/>
            <person name="Kohler A."/>
            <person name="Lindquist E."/>
            <person name="Pereda V."/>
            <person name="Salamov A."/>
            <person name="Shapiro H.J."/>
            <person name="Wuyts J."/>
            <person name="Blaudez D."/>
            <person name="Buee M."/>
            <person name="Brokstein P."/>
            <person name="Canbaeck B."/>
            <person name="Cohen D."/>
            <person name="Courty P.E."/>
            <person name="Coutinho P.M."/>
            <person name="Delaruelle C."/>
            <person name="Detter J.C."/>
            <person name="Deveau A."/>
            <person name="DiFazio S."/>
            <person name="Duplessis S."/>
            <person name="Fraissinet-Tachet L."/>
            <person name="Lucic E."/>
            <person name="Frey-Klett P."/>
            <person name="Fourrey C."/>
            <person name="Feussner I."/>
            <person name="Gay G."/>
            <person name="Grimwood J."/>
            <person name="Hoegger P.J."/>
            <person name="Jain P."/>
            <person name="Kilaru S."/>
            <person name="Labbe J."/>
            <person name="Lin Y.C."/>
            <person name="Legue V."/>
            <person name="Le Tacon F."/>
            <person name="Marmeisse R."/>
            <person name="Melayah D."/>
            <person name="Montanini B."/>
            <person name="Muratet M."/>
            <person name="Nehls U."/>
            <person name="Niculita-Hirzel H."/>
            <person name="Oudot-Le Secq M.P."/>
            <person name="Peter M."/>
            <person name="Quesneville H."/>
            <person name="Rajashekar B."/>
            <person name="Reich M."/>
            <person name="Rouhier N."/>
            <person name="Schmutz J."/>
            <person name="Yin T."/>
            <person name="Chalot M."/>
            <person name="Henrissat B."/>
            <person name="Kuees U."/>
            <person name="Lucas S."/>
            <person name="Van de Peer Y."/>
            <person name="Podila G.K."/>
            <person name="Polle A."/>
            <person name="Pukkila P.J."/>
            <person name="Richardson P.M."/>
            <person name="Rouze P."/>
            <person name="Sanders I.R."/>
            <person name="Stajich J.E."/>
            <person name="Tunlid A."/>
            <person name="Tuskan G."/>
            <person name="Grigoriev I.V."/>
        </authorList>
    </citation>
    <scope>NUCLEOTIDE SEQUENCE [LARGE SCALE GENOMIC DNA]</scope>
    <source>
        <strain evidence="2">S238N-H82 / ATCC MYA-4686</strain>
    </source>
</reference>
<dbReference type="EMBL" id="DS547110">
    <property type="protein sequence ID" value="EDR06096.1"/>
    <property type="molecule type" value="Genomic_DNA"/>
</dbReference>
<organism evidence="2">
    <name type="scientific">Laccaria bicolor (strain S238N-H82 / ATCC MYA-4686)</name>
    <name type="common">Bicoloured deceiver</name>
    <name type="synonym">Laccaria laccata var. bicolor</name>
    <dbReference type="NCBI Taxonomy" id="486041"/>
    <lineage>
        <taxon>Eukaryota</taxon>
        <taxon>Fungi</taxon>
        <taxon>Dikarya</taxon>
        <taxon>Basidiomycota</taxon>
        <taxon>Agaricomycotina</taxon>
        <taxon>Agaricomycetes</taxon>
        <taxon>Agaricomycetidae</taxon>
        <taxon>Agaricales</taxon>
        <taxon>Agaricineae</taxon>
        <taxon>Hydnangiaceae</taxon>
        <taxon>Laccaria</taxon>
    </lineage>
</organism>
<evidence type="ECO:0000313" key="2">
    <source>
        <dbReference type="Proteomes" id="UP000001194"/>
    </source>
</evidence>
<dbReference type="InParanoid" id="B0DHF1"/>
<sequence length="59" mass="7182">MHSHLSYYTKHLYQSCMHNPSCISISKKIRLWWPWIRLLRAAPFFRWAPSGLLYMVVCR</sequence>
<gene>
    <name evidence="1" type="ORF">LACBIDRAFT_302262</name>
</gene>
<proteinExistence type="predicted"/>
<dbReference type="HOGENOM" id="CLU_2961194_0_0_1"/>
<dbReference type="RefSeq" id="XP_001883384.1">
    <property type="nucleotide sequence ID" value="XM_001883349.1"/>
</dbReference>
<dbReference type="KEGG" id="lbc:LACBIDRAFT_302262"/>
<dbReference type="GeneID" id="6078859"/>
<dbReference type="Proteomes" id="UP000001194">
    <property type="component" value="Unassembled WGS sequence"/>
</dbReference>
<evidence type="ECO:0000313" key="1">
    <source>
        <dbReference type="EMBL" id="EDR06096.1"/>
    </source>
</evidence>